<dbReference type="PANTHER" id="PTHR43844:SF2">
    <property type="entry name" value="SYNTHASE, VITAMIN-B12 INDEPENDENT, PUTATIVE (AFU_ORTHOLOGUE AFUA_3G12060)-RELATED"/>
    <property type="match status" value="1"/>
</dbReference>
<dbReference type="EMBL" id="FAXA01000140">
    <property type="protein sequence ID" value="CUV01790.1"/>
    <property type="molecule type" value="Genomic_DNA"/>
</dbReference>
<feature type="domain" description="Cobalamin-independent methionine synthase MetE C-terminal/archaeal" evidence="1">
    <location>
        <begin position="124"/>
        <end position="298"/>
    </location>
</feature>
<dbReference type="GO" id="GO:0003871">
    <property type="term" value="F:5-methyltetrahydropteroyltriglutamate-homocysteine S-methyltransferase activity"/>
    <property type="evidence" value="ECO:0007669"/>
    <property type="project" value="InterPro"/>
</dbReference>
<evidence type="ECO:0000259" key="1">
    <source>
        <dbReference type="Pfam" id="PF01717"/>
    </source>
</evidence>
<evidence type="ECO:0000313" key="2">
    <source>
        <dbReference type="EMBL" id="CUV01790.1"/>
    </source>
</evidence>
<dbReference type="GO" id="GO:0008270">
    <property type="term" value="F:zinc ion binding"/>
    <property type="evidence" value="ECO:0007669"/>
    <property type="project" value="InterPro"/>
</dbReference>
<dbReference type="SUPFAM" id="SSF51726">
    <property type="entry name" value="UROD/MetE-like"/>
    <property type="match status" value="1"/>
</dbReference>
<dbReference type="Pfam" id="PF01717">
    <property type="entry name" value="Meth_synt_2"/>
    <property type="match status" value="1"/>
</dbReference>
<protein>
    <submittedName>
        <fullName evidence="2">Methionine synthase, vitamin-B12 independent</fullName>
    </submittedName>
</protein>
<gene>
    <name evidence="2" type="ORF">MGWOODY_Clf3034</name>
</gene>
<name>A0A160VB75_9ZZZZ</name>
<reference evidence="2" key="1">
    <citation type="submission" date="2015-10" db="EMBL/GenBank/DDBJ databases">
        <authorList>
            <person name="Gilbert D.G."/>
        </authorList>
    </citation>
    <scope>NUCLEOTIDE SEQUENCE</scope>
</reference>
<sequence length="329" mass="37164">MSKTSFILYTDQRLTGFSQVEMGDSGMPASNLAGPWARRIETRHEWRAFREYYVDYLPREMPPVAPPTVCTGPITYKGEDILQQDLENFKAALGRVNVEEAFVPSIAPSMIGRDQNKYYGTEEEYRFAIAQAMKTEYKAIVDAGFILQIDDPGMGETWDMMVPHPTLEEYRKLQAMYVEALNQALKGIPEDRVRYHLCWGSWQGPHLGDLSLRDVVDLVLSVNAGAYSIEAANPRHSWEWRIWEDVKLPDNKVLIPGVIAHTTAVVEHPETVAERITNYARVVGKERVIAGADCGFAQGALYARQHPSIMWAKFEALAEGARLASERLK</sequence>
<dbReference type="Gene3D" id="3.20.20.210">
    <property type="match status" value="1"/>
</dbReference>
<dbReference type="InterPro" id="IPR038071">
    <property type="entry name" value="UROD/MetE-like_sf"/>
</dbReference>
<proteinExistence type="predicted"/>
<dbReference type="GO" id="GO:0009086">
    <property type="term" value="P:methionine biosynthetic process"/>
    <property type="evidence" value="ECO:0007669"/>
    <property type="project" value="InterPro"/>
</dbReference>
<accession>A0A160VB75</accession>
<dbReference type="PANTHER" id="PTHR43844">
    <property type="entry name" value="METHIONINE SYNTHASE"/>
    <property type="match status" value="1"/>
</dbReference>
<organism evidence="2">
    <name type="scientific">hydrothermal vent metagenome</name>
    <dbReference type="NCBI Taxonomy" id="652676"/>
    <lineage>
        <taxon>unclassified sequences</taxon>
        <taxon>metagenomes</taxon>
        <taxon>ecological metagenomes</taxon>
    </lineage>
</organism>
<dbReference type="AlphaFoldDB" id="A0A160VB75"/>
<dbReference type="InterPro" id="IPR002629">
    <property type="entry name" value="Met_Synth_C/arc"/>
</dbReference>